<name>A0A1A9WSZ6_9MUSC</name>
<reference evidence="1" key="2">
    <citation type="submission" date="2020-05" db="UniProtKB">
        <authorList>
            <consortium name="EnsemblMetazoa"/>
        </authorList>
    </citation>
    <scope>IDENTIFICATION</scope>
    <source>
        <strain evidence="1">IAEA</strain>
    </source>
</reference>
<accession>A0A1A9WSZ6</accession>
<organism evidence="1 2">
    <name type="scientific">Glossina brevipalpis</name>
    <dbReference type="NCBI Taxonomy" id="37001"/>
    <lineage>
        <taxon>Eukaryota</taxon>
        <taxon>Metazoa</taxon>
        <taxon>Ecdysozoa</taxon>
        <taxon>Arthropoda</taxon>
        <taxon>Hexapoda</taxon>
        <taxon>Insecta</taxon>
        <taxon>Pterygota</taxon>
        <taxon>Neoptera</taxon>
        <taxon>Endopterygota</taxon>
        <taxon>Diptera</taxon>
        <taxon>Brachycera</taxon>
        <taxon>Muscomorpha</taxon>
        <taxon>Hippoboscoidea</taxon>
        <taxon>Glossinidae</taxon>
        <taxon>Glossina</taxon>
    </lineage>
</organism>
<reference evidence="2" key="1">
    <citation type="submission" date="2014-03" db="EMBL/GenBank/DDBJ databases">
        <authorList>
            <person name="Aksoy S."/>
            <person name="Warren W."/>
            <person name="Wilson R.K."/>
        </authorList>
    </citation>
    <scope>NUCLEOTIDE SEQUENCE [LARGE SCALE GENOMIC DNA]</scope>
    <source>
        <strain evidence="2">IAEA</strain>
    </source>
</reference>
<dbReference type="VEuPathDB" id="VectorBase:GBRI030871"/>
<dbReference type="Proteomes" id="UP000091820">
    <property type="component" value="Unassembled WGS sequence"/>
</dbReference>
<keyword evidence="2" id="KW-1185">Reference proteome</keyword>
<evidence type="ECO:0000313" key="1">
    <source>
        <dbReference type="EnsemblMetazoa" id="GBRI030871-PA"/>
    </source>
</evidence>
<evidence type="ECO:0000313" key="2">
    <source>
        <dbReference type="Proteomes" id="UP000091820"/>
    </source>
</evidence>
<protein>
    <submittedName>
        <fullName evidence="1">Uncharacterized protein</fullName>
    </submittedName>
</protein>
<proteinExistence type="predicted"/>
<dbReference type="AlphaFoldDB" id="A0A1A9WSZ6"/>
<dbReference type="EnsemblMetazoa" id="GBRI030871-RA">
    <property type="protein sequence ID" value="GBRI030871-PA"/>
    <property type="gene ID" value="GBRI030871"/>
</dbReference>
<dbReference type="STRING" id="37001.A0A1A9WSZ6"/>
<sequence length="79" mass="8060">MADLMRLGNVDVVIQKDKLGSPNGSDDGNLAGLGVGVGIGVGGMTNFGGMMATGGFDLNDLAQELDQDEFDGLNMINGK</sequence>